<keyword evidence="1" id="KW-0479">Metal-binding</keyword>
<evidence type="ECO:0000313" key="7">
    <source>
        <dbReference type="Proteomes" id="UP001042704"/>
    </source>
</evidence>
<reference evidence="6" key="2">
    <citation type="submission" date="2019-02" db="EMBL/GenBank/DDBJ databases">
        <authorList>
            <person name="Chen S.-C."/>
            <person name="Chien H.-H."/>
            <person name="Lai M.-C."/>
        </authorList>
    </citation>
    <scope>NUCLEOTIDE SEQUENCE</scope>
    <source>
        <strain evidence="6">N2F9704</strain>
    </source>
</reference>
<evidence type="ECO:0000259" key="4">
    <source>
        <dbReference type="Pfam" id="PF01258"/>
    </source>
</evidence>
<dbReference type="PIRSF" id="PIRSF006578">
    <property type="entry name" value="FwdE"/>
    <property type="match status" value="1"/>
</dbReference>
<proteinExistence type="predicted"/>
<dbReference type="Pfam" id="PF02663">
    <property type="entry name" value="FmdE"/>
    <property type="match status" value="1"/>
</dbReference>
<feature type="domain" description="Zinc finger DksA/TraR C4-type" evidence="4">
    <location>
        <begin position="166"/>
        <end position="202"/>
    </location>
</feature>
<dbReference type="InterPro" id="IPR000962">
    <property type="entry name" value="Znf_DskA_TraR"/>
</dbReference>
<organism evidence="6 7">
    <name type="scientific">Methanofollis aquaemaris</name>
    <dbReference type="NCBI Taxonomy" id="126734"/>
    <lineage>
        <taxon>Archaea</taxon>
        <taxon>Methanobacteriati</taxon>
        <taxon>Methanobacteriota</taxon>
        <taxon>Stenosarchaea group</taxon>
        <taxon>Methanomicrobia</taxon>
        <taxon>Methanomicrobiales</taxon>
        <taxon>Methanomicrobiaceae</taxon>
        <taxon>Methanofollis</taxon>
    </lineage>
</organism>
<dbReference type="AlphaFoldDB" id="A0A8A3S970"/>
<protein>
    <submittedName>
        <fullName evidence="6">Formylmethanofuran dehydrogenase</fullName>
    </submittedName>
</protein>
<dbReference type="SUPFAM" id="SSF143555">
    <property type="entry name" value="FwdE-like"/>
    <property type="match status" value="1"/>
</dbReference>
<dbReference type="GeneID" id="76424383"/>
<dbReference type="Proteomes" id="UP001042704">
    <property type="component" value="Chromosome"/>
</dbReference>
<keyword evidence="3" id="KW-0862">Zinc</keyword>
<keyword evidence="7" id="KW-1185">Reference proteome</keyword>
<dbReference type="GO" id="GO:0008270">
    <property type="term" value="F:zinc ion binding"/>
    <property type="evidence" value="ECO:0007669"/>
    <property type="project" value="UniProtKB-KW"/>
</dbReference>
<evidence type="ECO:0000259" key="5">
    <source>
        <dbReference type="Pfam" id="PF02663"/>
    </source>
</evidence>
<reference evidence="6" key="1">
    <citation type="journal article" date="2001" name="Int. J. Syst. Evol. Microbiol.">
        <title>Methanofollis aquaemaris sp. nov., a methanogen isolated from an aquaculture fish pond.</title>
        <authorList>
            <person name="Lai M.C."/>
            <person name="Chen S.C."/>
        </authorList>
    </citation>
    <scope>NUCLEOTIDE SEQUENCE</scope>
    <source>
        <strain evidence="6">N2F9704</strain>
    </source>
</reference>
<dbReference type="PANTHER" id="PTHR39418">
    <property type="entry name" value="DEHYDROGENASE-RELATED"/>
    <property type="match status" value="1"/>
</dbReference>
<accession>A0A8A3S970</accession>
<evidence type="ECO:0000256" key="2">
    <source>
        <dbReference type="ARBA" id="ARBA00022771"/>
    </source>
</evidence>
<dbReference type="RefSeq" id="WP_265580424.1">
    <property type="nucleotide sequence ID" value="NZ_CP036172.1"/>
</dbReference>
<gene>
    <name evidence="6" type="ORF">RJ40_08415</name>
</gene>
<dbReference type="EMBL" id="CP036172">
    <property type="protein sequence ID" value="QSZ68413.1"/>
    <property type="molecule type" value="Genomic_DNA"/>
</dbReference>
<dbReference type="KEGG" id="maqe:RJ40_08415"/>
<dbReference type="InterPro" id="IPR003814">
    <property type="entry name" value="FmdEsu_dom"/>
</dbReference>
<dbReference type="Pfam" id="PF01258">
    <property type="entry name" value="zf-dskA_traR"/>
    <property type="match status" value="1"/>
</dbReference>
<name>A0A8A3S970_9EURY</name>
<dbReference type="InterPro" id="IPR053194">
    <property type="entry name" value="tRNA_methyltr_O"/>
</dbReference>
<evidence type="ECO:0000256" key="1">
    <source>
        <dbReference type="ARBA" id="ARBA00022723"/>
    </source>
</evidence>
<dbReference type="Gene3D" id="3.30.1330.130">
    <property type="match status" value="1"/>
</dbReference>
<feature type="domain" description="Formylmethanofuran dehydrogenase subunit E" evidence="5">
    <location>
        <begin position="14"/>
        <end position="151"/>
    </location>
</feature>
<evidence type="ECO:0000256" key="3">
    <source>
        <dbReference type="ARBA" id="ARBA00022833"/>
    </source>
</evidence>
<evidence type="ECO:0000313" key="6">
    <source>
        <dbReference type="EMBL" id="QSZ68413.1"/>
    </source>
</evidence>
<dbReference type="PANTHER" id="PTHR39418:SF1">
    <property type="entry name" value="DEHYDROGENASE"/>
    <property type="match status" value="1"/>
</dbReference>
<sequence>MDCSCPDFDDVVRFHGHLCPGVTFGYRAALIGMERTGATRAPDEEFVAIVENDACGVDAVQVMTGCTVGKGNLILRDVGKNAWTFINRTNGKAVRVASRADVTMDTLDPEFHPLRAKVWSGEATQEEREAYARHLHAVCETIKTRPAEEIFLIRDVAPDVPERARIFRSYTCAKCGELVSEARARLVDGEVLCMPCAGEYTRGW</sequence>
<keyword evidence="2" id="KW-0863">Zinc-finger</keyword>
<dbReference type="InterPro" id="IPR026328">
    <property type="entry name" value="FmdE"/>
</dbReference>